<dbReference type="STRING" id="1798375.A2773_03490"/>
<dbReference type="EMBL" id="MFJE01000021">
    <property type="protein sequence ID" value="OGG14335.1"/>
    <property type="molecule type" value="Genomic_DNA"/>
</dbReference>
<dbReference type="AlphaFoldDB" id="A0A1F5ZPR5"/>
<gene>
    <name evidence="1" type="ORF">A2773_03490</name>
</gene>
<protein>
    <recommendedName>
        <fullName evidence="3">Ribbon-helix-helix protein CopG domain-containing protein</fullName>
    </recommendedName>
</protein>
<organism evidence="1 2">
    <name type="scientific">Candidatus Gottesmanbacteria bacterium RIFCSPHIGHO2_01_FULL_39_10</name>
    <dbReference type="NCBI Taxonomy" id="1798375"/>
    <lineage>
        <taxon>Bacteria</taxon>
        <taxon>Candidatus Gottesmaniibacteriota</taxon>
    </lineage>
</organism>
<evidence type="ECO:0000313" key="1">
    <source>
        <dbReference type="EMBL" id="OGG14335.1"/>
    </source>
</evidence>
<dbReference type="Proteomes" id="UP000177383">
    <property type="component" value="Unassembled WGS sequence"/>
</dbReference>
<name>A0A1F5ZPR5_9BACT</name>
<sequence length="87" mass="10246">MDTYNTIRIDITVPEDVVREVKRITSKRGVSQFFTEAAREKLAREKREKALKEILAAPPAFTDIKDSVTWIRKSRRLDEKRMRRLGL</sequence>
<evidence type="ECO:0000313" key="2">
    <source>
        <dbReference type="Proteomes" id="UP000177383"/>
    </source>
</evidence>
<accession>A0A1F5ZPR5</accession>
<proteinExistence type="predicted"/>
<evidence type="ECO:0008006" key="3">
    <source>
        <dbReference type="Google" id="ProtNLM"/>
    </source>
</evidence>
<reference evidence="1 2" key="1">
    <citation type="journal article" date="2016" name="Nat. Commun.">
        <title>Thousands of microbial genomes shed light on interconnected biogeochemical processes in an aquifer system.</title>
        <authorList>
            <person name="Anantharaman K."/>
            <person name="Brown C.T."/>
            <person name="Hug L.A."/>
            <person name="Sharon I."/>
            <person name="Castelle C.J."/>
            <person name="Probst A.J."/>
            <person name="Thomas B.C."/>
            <person name="Singh A."/>
            <person name="Wilkins M.J."/>
            <person name="Karaoz U."/>
            <person name="Brodie E.L."/>
            <person name="Williams K.H."/>
            <person name="Hubbard S.S."/>
            <person name="Banfield J.F."/>
        </authorList>
    </citation>
    <scope>NUCLEOTIDE SEQUENCE [LARGE SCALE GENOMIC DNA]</scope>
</reference>
<comment type="caution">
    <text evidence="1">The sequence shown here is derived from an EMBL/GenBank/DDBJ whole genome shotgun (WGS) entry which is preliminary data.</text>
</comment>